<name>A0ABQ1ENP3_9BACL</name>
<evidence type="ECO:0000313" key="2">
    <source>
        <dbReference type="Proteomes" id="UP000615455"/>
    </source>
</evidence>
<organism evidence="1 2">
    <name type="scientific">Paenibacillus marchantiophytorum</name>
    <dbReference type="NCBI Taxonomy" id="1619310"/>
    <lineage>
        <taxon>Bacteria</taxon>
        <taxon>Bacillati</taxon>
        <taxon>Bacillota</taxon>
        <taxon>Bacilli</taxon>
        <taxon>Bacillales</taxon>
        <taxon>Paenibacillaceae</taxon>
        <taxon>Paenibacillus</taxon>
    </lineage>
</organism>
<comment type="caution">
    <text evidence="1">The sequence shown here is derived from an EMBL/GenBank/DDBJ whole genome shotgun (WGS) entry which is preliminary data.</text>
</comment>
<gene>
    <name evidence="1" type="ORF">GCM10008018_26730</name>
</gene>
<dbReference type="EMBL" id="BMHE01000011">
    <property type="protein sequence ID" value="GFZ79808.1"/>
    <property type="molecule type" value="Genomic_DNA"/>
</dbReference>
<evidence type="ECO:0000313" key="1">
    <source>
        <dbReference type="EMBL" id="GFZ79808.1"/>
    </source>
</evidence>
<keyword evidence="2" id="KW-1185">Reference proteome</keyword>
<proteinExistence type="predicted"/>
<protein>
    <recommendedName>
        <fullName evidence="3">Oligopeptide/dipeptide ABC transporter C-terminal domain-containing protein</fullName>
    </recommendedName>
</protein>
<dbReference type="Proteomes" id="UP000615455">
    <property type="component" value="Unassembled WGS sequence"/>
</dbReference>
<accession>A0ABQ1ENP3</accession>
<dbReference type="RefSeq" id="WP_268240127.1">
    <property type="nucleotide sequence ID" value="NZ_BMHE01000011.1"/>
</dbReference>
<evidence type="ECO:0008006" key="3">
    <source>
        <dbReference type="Google" id="ProtNLM"/>
    </source>
</evidence>
<sequence>MKDGVIREMGETGAVLSDPKSDYTKALLNAVSFAPTEFYVV</sequence>
<reference evidence="2" key="1">
    <citation type="journal article" date="2019" name="Int. J. Syst. Evol. Microbiol.">
        <title>The Global Catalogue of Microorganisms (GCM) 10K type strain sequencing project: providing services to taxonomists for standard genome sequencing and annotation.</title>
        <authorList>
            <consortium name="The Broad Institute Genomics Platform"/>
            <consortium name="The Broad Institute Genome Sequencing Center for Infectious Disease"/>
            <person name="Wu L."/>
            <person name="Ma J."/>
        </authorList>
    </citation>
    <scope>NUCLEOTIDE SEQUENCE [LARGE SCALE GENOMIC DNA]</scope>
    <source>
        <strain evidence="2">CGMCC 1.15043</strain>
    </source>
</reference>